<gene>
    <name evidence="2" type="ORF">P5673_033756</name>
</gene>
<name>A0AAD9PPH2_ACRCE</name>
<feature type="compositionally biased region" description="Polar residues" evidence="1">
    <location>
        <begin position="175"/>
        <end position="189"/>
    </location>
</feature>
<accession>A0AAD9PPH2</accession>
<feature type="region of interest" description="Disordered" evidence="1">
    <location>
        <begin position="160"/>
        <end position="189"/>
    </location>
</feature>
<proteinExistence type="predicted"/>
<evidence type="ECO:0000256" key="1">
    <source>
        <dbReference type="SAM" id="MobiDB-lite"/>
    </source>
</evidence>
<dbReference type="Proteomes" id="UP001249851">
    <property type="component" value="Unassembled WGS sequence"/>
</dbReference>
<comment type="caution">
    <text evidence="2">The sequence shown here is derived from an EMBL/GenBank/DDBJ whole genome shotgun (WGS) entry which is preliminary data.</text>
</comment>
<keyword evidence="3" id="KW-1185">Reference proteome</keyword>
<reference evidence="2" key="2">
    <citation type="journal article" date="2023" name="Science">
        <title>Genomic signatures of disease resistance in endangered staghorn corals.</title>
        <authorList>
            <person name="Vollmer S.V."/>
            <person name="Selwyn J.D."/>
            <person name="Despard B.A."/>
            <person name="Roesel C.L."/>
        </authorList>
    </citation>
    <scope>NUCLEOTIDE SEQUENCE</scope>
    <source>
        <strain evidence="2">K2</strain>
    </source>
</reference>
<evidence type="ECO:0000313" key="3">
    <source>
        <dbReference type="Proteomes" id="UP001249851"/>
    </source>
</evidence>
<evidence type="ECO:0000313" key="2">
    <source>
        <dbReference type="EMBL" id="KAK2546637.1"/>
    </source>
</evidence>
<reference evidence="2" key="1">
    <citation type="journal article" date="2023" name="G3 (Bethesda)">
        <title>Whole genome assembly and annotation of the endangered Caribbean coral Acropora cervicornis.</title>
        <authorList>
            <person name="Selwyn J.D."/>
            <person name="Vollmer S.V."/>
        </authorList>
    </citation>
    <scope>NUCLEOTIDE SEQUENCE</scope>
    <source>
        <strain evidence="2">K2</strain>
    </source>
</reference>
<organism evidence="2 3">
    <name type="scientific">Acropora cervicornis</name>
    <name type="common">Staghorn coral</name>
    <dbReference type="NCBI Taxonomy" id="6130"/>
    <lineage>
        <taxon>Eukaryota</taxon>
        <taxon>Metazoa</taxon>
        <taxon>Cnidaria</taxon>
        <taxon>Anthozoa</taxon>
        <taxon>Hexacorallia</taxon>
        <taxon>Scleractinia</taxon>
        <taxon>Astrocoeniina</taxon>
        <taxon>Acroporidae</taxon>
        <taxon>Acropora</taxon>
    </lineage>
</organism>
<dbReference type="AlphaFoldDB" id="A0AAD9PPH2"/>
<dbReference type="EMBL" id="JARQWQ010000370">
    <property type="protein sequence ID" value="KAK2546637.1"/>
    <property type="molecule type" value="Genomic_DNA"/>
</dbReference>
<sequence>MSTLLAVHMCDISGHMIKFEAFESQCDSDFPTCSCGNSSGDFGKKVVSIEAYLQTSFRSCLGGEGNLKSYLKEDDITIARLLSAIGPQALEHFNNFTWATAVDKAKYKDVMDKFQREFAGKTLKERLWRETGTSLQKVIDLCCSSEITKKEIQSMQSVKCNTSSSTEPSVHVIKSSPQSSPVIDEQQTT</sequence>
<protein>
    <submittedName>
        <fullName evidence="2">Uncharacterized protein</fullName>
    </submittedName>
</protein>